<organism evidence="1 2">
    <name type="scientific">Providencia stuartii ATCC 25827</name>
    <dbReference type="NCBI Taxonomy" id="471874"/>
    <lineage>
        <taxon>Bacteria</taxon>
        <taxon>Pseudomonadati</taxon>
        <taxon>Pseudomonadota</taxon>
        <taxon>Gammaproteobacteria</taxon>
        <taxon>Enterobacterales</taxon>
        <taxon>Morganellaceae</taxon>
        <taxon>Providencia</taxon>
    </lineage>
</organism>
<reference evidence="1 2" key="3">
    <citation type="submission" date="2008-05" db="EMBL/GenBank/DDBJ databases">
        <authorList>
            <person name="Fulton L."/>
            <person name="Clifton S."/>
            <person name="Fulton B."/>
            <person name="Xu J."/>
            <person name="Minx P."/>
            <person name="Pepin K.H."/>
            <person name="Johnson M."/>
            <person name="Thiruvilangam P."/>
            <person name="Bhonagiri V."/>
            <person name="Nash W.E."/>
            <person name="Mardis E.R."/>
            <person name="Wilson R.K."/>
        </authorList>
    </citation>
    <scope>NUCLEOTIDE SEQUENCE [LARGE SCALE GENOMIC DNA]</scope>
    <source>
        <strain evidence="1 2">ATCC 25827</strain>
    </source>
</reference>
<gene>
    <name evidence="1" type="ORF">PROSTU_04561</name>
</gene>
<name>A0AA87CS80_PROST</name>
<dbReference type="EMBL" id="ABJD02000118">
    <property type="protein sequence ID" value="EDU57318.1"/>
    <property type="molecule type" value="Genomic_DNA"/>
</dbReference>
<dbReference type="AlphaFoldDB" id="A0AA87CS80"/>
<accession>A0AA87CS80</accession>
<protein>
    <submittedName>
        <fullName evidence="1">Uncharacterized protein</fullName>
    </submittedName>
</protein>
<sequence>MIDIFSLSSKSSSQNLGNSEEKVIEVKVLTLNNLFYIRFINEILNGMSLYHDPINTFIKAKQKEISIKP</sequence>
<reference evidence="2" key="1">
    <citation type="submission" date="2008-04" db="EMBL/GenBank/DDBJ databases">
        <title>Draft genome sequence of Providencia stuartii (ATCC 25827).</title>
        <authorList>
            <person name="Sudarsanam P."/>
            <person name="Ley R."/>
            <person name="Guruge J."/>
            <person name="Turnbaugh P.J."/>
            <person name="Mahowald M."/>
            <person name="Liep D."/>
            <person name="Gordon J."/>
        </authorList>
    </citation>
    <scope>NUCLEOTIDE SEQUENCE [LARGE SCALE GENOMIC DNA]</scope>
    <source>
        <strain evidence="2">ATCC 25827</strain>
    </source>
</reference>
<comment type="caution">
    <text evidence="1">The sequence shown here is derived from an EMBL/GenBank/DDBJ whole genome shotgun (WGS) entry which is preliminary data.</text>
</comment>
<reference evidence="2" key="2">
    <citation type="submission" date="2008-04" db="EMBL/GenBank/DDBJ databases">
        <title>Draft genome sequence of Providencia stuartii(ATCC 25827).</title>
        <authorList>
            <person name="Sudarsanam P."/>
            <person name="Ley R."/>
            <person name="Guruge J."/>
            <person name="Turnbaugh P.J."/>
            <person name="Mahowald M."/>
            <person name="Liep D."/>
            <person name="Gordon J."/>
        </authorList>
    </citation>
    <scope>NUCLEOTIDE SEQUENCE [LARGE SCALE GENOMIC DNA]</scope>
    <source>
        <strain evidence="2">ATCC 25827</strain>
    </source>
</reference>
<dbReference type="Proteomes" id="UP000004506">
    <property type="component" value="Unassembled WGS sequence"/>
</dbReference>
<evidence type="ECO:0000313" key="2">
    <source>
        <dbReference type="Proteomes" id="UP000004506"/>
    </source>
</evidence>
<proteinExistence type="predicted"/>
<evidence type="ECO:0000313" key="1">
    <source>
        <dbReference type="EMBL" id="EDU57318.1"/>
    </source>
</evidence>